<feature type="repeat" description="ANK" evidence="3">
    <location>
        <begin position="44"/>
        <end position="73"/>
    </location>
</feature>
<evidence type="ECO:0000256" key="1">
    <source>
        <dbReference type="ARBA" id="ARBA00022737"/>
    </source>
</evidence>
<feature type="chain" id="PRO_5012997798" evidence="4">
    <location>
        <begin position="25"/>
        <end position="134"/>
    </location>
</feature>
<dbReference type="PANTHER" id="PTHR24171">
    <property type="entry name" value="ANKYRIN REPEAT DOMAIN-CONTAINING PROTEIN 39-RELATED"/>
    <property type="match status" value="1"/>
</dbReference>
<dbReference type="AlphaFoldDB" id="A0A1M7ZY43"/>
<organism evidence="5 6">
    <name type="scientific">Flavobacterium cucumis</name>
    <dbReference type="NCBI Taxonomy" id="416016"/>
    <lineage>
        <taxon>Bacteria</taxon>
        <taxon>Pseudomonadati</taxon>
        <taxon>Bacteroidota</taxon>
        <taxon>Flavobacteriia</taxon>
        <taxon>Flavobacteriales</taxon>
        <taxon>Flavobacteriaceae</taxon>
        <taxon>Flavobacterium</taxon>
    </lineage>
</organism>
<dbReference type="InterPro" id="IPR036770">
    <property type="entry name" value="Ankyrin_rpt-contain_sf"/>
</dbReference>
<dbReference type="PROSITE" id="PS50088">
    <property type="entry name" value="ANK_REPEAT"/>
    <property type="match status" value="2"/>
</dbReference>
<dbReference type="SUPFAM" id="SSF48403">
    <property type="entry name" value="Ankyrin repeat"/>
    <property type="match status" value="1"/>
</dbReference>
<proteinExistence type="predicted"/>
<evidence type="ECO:0000313" key="5">
    <source>
        <dbReference type="EMBL" id="SHO73792.1"/>
    </source>
</evidence>
<reference evidence="6" key="1">
    <citation type="submission" date="2016-12" db="EMBL/GenBank/DDBJ databases">
        <authorList>
            <person name="Varghese N."/>
            <person name="Submissions S."/>
        </authorList>
    </citation>
    <scope>NUCLEOTIDE SEQUENCE [LARGE SCALE GENOMIC DNA]</scope>
    <source>
        <strain evidence="6">DSM 18830</strain>
    </source>
</reference>
<dbReference type="PANTHER" id="PTHR24171:SF9">
    <property type="entry name" value="ANKYRIN REPEAT DOMAIN-CONTAINING PROTEIN 39"/>
    <property type="match status" value="1"/>
</dbReference>
<dbReference type="OrthoDB" id="1374157at2"/>
<feature type="repeat" description="ANK" evidence="3">
    <location>
        <begin position="74"/>
        <end position="106"/>
    </location>
</feature>
<evidence type="ECO:0000256" key="2">
    <source>
        <dbReference type="ARBA" id="ARBA00023043"/>
    </source>
</evidence>
<keyword evidence="4" id="KW-0732">Signal</keyword>
<dbReference type="Pfam" id="PF12796">
    <property type="entry name" value="Ank_2"/>
    <property type="match status" value="1"/>
</dbReference>
<accession>A0A1M7ZY43</accession>
<name>A0A1M7ZY43_9FLAO</name>
<sequence length="134" mass="14837">MKKTNRFWVIVPAVVMLFSNAVSANVFSTNENVLVSEIVALPPSQLNLAISKGDFARVKELVEIGVDINKKDERGVSPLMYAIVFDQPQIVSYLIGNGADYRATDASGVAVYEYAEKSKSKEIIKLISDARKRR</sequence>
<keyword evidence="6" id="KW-1185">Reference proteome</keyword>
<evidence type="ECO:0000256" key="3">
    <source>
        <dbReference type="PROSITE-ProRule" id="PRU00023"/>
    </source>
</evidence>
<dbReference type="Gene3D" id="1.25.40.20">
    <property type="entry name" value="Ankyrin repeat-containing domain"/>
    <property type="match status" value="1"/>
</dbReference>
<dbReference type="STRING" id="416016.SAMN05443547_2165"/>
<feature type="signal peptide" evidence="4">
    <location>
        <begin position="1"/>
        <end position="24"/>
    </location>
</feature>
<gene>
    <name evidence="5" type="ORF">SAMN05443547_2165</name>
</gene>
<dbReference type="Proteomes" id="UP000184611">
    <property type="component" value="Unassembled WGS sequence"/>
</dbReference>
<evidence type="ECO:0000313" key="6">
    <source>
        <dbReference type="Proteomes" id="UP000184611"/>
    </source>
</evidence>
<dbReference type="EMBL" id="FRYK01000004">
    <property type="protein sequence ID" value="SHO73792.1"/>
    <property type="molecule type" value="Genomic_DNA"/>
</dbReference>
<dbReference type="PROSITE" id="PS50297">
    <property type="entry name" value="ANK_REP_REGION"/>
    <property type="match status" value="1"/>
</dbReference>
<dbReference type="InterPro" id="IPR002110">
    <property type="entry name" value="Ankyrin_rpt"/>
</dbReference>
<keyword evidence="2 3" id="KW-0040">ANK repeat</keyword>
<dbReference type="RefSeq" id="WP_073584300.1">
    <property type="nucleotide sequence ID" value="NZ_CBCSEA010000007.1"/>
</dbReference>
<keyword evidence="1" id="KW-0677">Repeat</keyword>
<evidence type="ECO:0000256" key="4">
    <source>
        <dbReference type="SAM" id="SignalP"/>
    </source>
</evidence>
<protein>
    <submittedName>
        <fullName evidence="5">Ankyrin repeat-containing protein</fullName>
    </submittedName>
</protein>